<protein>
    <submittedName>
        <fullName evidence="1">Uncharacterized protein</fullName>
    </submittedName>
</protein>
<reference evidence="1" key="1">
    <citation type="journal article" date="2018" name="Genome Biol.">
        <title>SKESA: strategic k-mer extension for scrupulous assemblies.</title>
        <authorList>
            <person name="Souvorov A."/>
            <person name="Agarwala R."/>
            <person name="Lipman D.J."/>
        </authorList>
    </citation>
    <scope>NUCLEOTIDE SEQUENCE</scope>
    <source>
        <strain evidence="1">MA.MZ045</strain>
    </source>
</reference>
<accession>A0A754B876</accession>
<comment type="caution">
    <text evidence="1">The sequence shown here is derived from an EMBL/GenBank/DDBJ whole genome shotgun (WGS) entry which is preliminary data.</text>
</comment>
<proteinExistence type="predicted"/>
<gene>
    <name evidence="1" type="ORF">G5T75_003405</name>
</gene>
<sequence>MAYQYIELAFKTTTAKQNILDAVKILKEKNLSPAKMRKAKYDYLQTTVYFYNADDEKIGFIQGNVDNEKPALLTLYC</sequence>
<organism evidence="1">
    <name type="scientific">Salmonella enterica</name>
    <name type="common">Salmonella choleraesuis</name>
    <dbReference type="NCBI Taxonomy" id="28901"/>
    <lineage>
        <taxon>Bacteria</taxon>
        <taxon>Pseudomonadati</taxon>
        <taxon>Pseudomonadota</taxon>
        <taxon>Gammaproteobacteria</taxon>
        <taxon>Enterobacterales</taxon>
        <taxon>Enterobacteriaceae</taxon>
        <taxon>Salmonella</taxon>
    </lineage>
</organism>
<dbReference type="AlphaFoldDB" id="A0A754B876"/>
<reference evidence="1" key="2">
    <citation type="submission" date="2020-02" db="EMBL/GenBank/DDBJ databases">
        <authorList>
            <consortium name="NCBI Pathogen Detection Project"/>
        </authorList>
    </citation>
    <scope>NUCLEOTIDE SEQUENCE</scope>
    <source>
        <strain evidence="1">MA.MZ045</strain>
    </source>
</reference>
<evidence type="ECO:0000313" key="1">
    <source>
        <dbReference type="EMBL" id="HAF8579461.1"/>
    </source>
</evidence>
<dbReference type="EMBL" id="DAAWNC010000008">
    <property type="protein sequence ID" value="HAF8579461.1"/>
    <property type="molecule type" value="Genomic_DNA"/>
</dbReference>
<name>A0A754B876_SALER</name>
<dbReference type="RefSeq" id="WP_079791475.1">
    <property type="nucleotide sequence ID" value="NZ_MXLQ01000006.1"/>
</dbReference>